<dbReference type="SUPFAM" id="SSF69279">
    <property type="entry name" value="Phage tail proteins"/>
    <property type="match status" value="1"/>
</dbReference>
<dbReference type="Pfam" id="PF05354">
    <property type="entry name" value="Phage_attach"/>
    <property type="match status" value="1"/>
</dbReference>
<name>D4F565_EDWTA</name>
<proteinExistence type="predicted"/>
<dbReference type="RefSeq" id="WP_005285665.1">
    <property type="nucleotide sequence ID" value="NZ_GG739633.1"/>
</dbReference>
<dbReference type="GO" id="GO:0019068">
    <property type="term" value="P:virion assembly"/>
    <property type="evidence" value="ECO:0007669"/>
    <property type="project" value="InterPro"/>
</dbReference>
<evidence type="ECO:0000313" key="2">
    <source>
        <dbReference type="Proteomes" id="UP000003692"/>
    </source>
</evidence>
<dbReference type="Gene3D" id="2.40.10.180">
    <property type="entry name" value="Phage tail proteins"/>
    <property type="match status" value="1"/>
</dbReference>
<dbReference type="HOGENOM" id="CLU_134250_0_0_6"/>
<reference evidence="1 2" key="1">
    <citation type="submission" date="2010-02" db="EMBL/GenBank/DDBJ databases">
        <authorList>
            <person name="Weinstock G."/>
            <person name="Sodergren E."/>
            <person name="Clifton S."/>
            <person name="Fulton L."/>
            <person name="Fulton B."/>
            <person name="Courtney L."/>
            <person name="Fronick C."/>
            <person name="Harrison M."/>
            <person name="Strong C."/>
            <person name="Farmer C."/>
            <person name="Delahaunty K."/>
            <person name="Markovic C."/>
            <person name="Hall O."/>
            <person name="Minx P."/>
            <person name="Tomlinson C."/>
            <person name="Mitreva M."/>
            <person name="Nelson J."/>
            <person name="Hou S."/>
            <person name="Wollam A."/>
            <person name="Pepin K.H."/>
            <person name="Johnson M."/>
            <person name="Bhonagiri V."/>
            <person name="Zhang X."/>
            <person name="Suruliraj S."/>
            <person name="Warren W."/>
            <person name="Chinwalla A."/>
            <person name="Mardis E.R."/>
            <person name="Wilson R.K."/>
        </authorList>
    </citation>
    <scope>NUCLEOTIDE SEQUENCE [LARGE SCALE GENOMIC DNA]</scope>
    <source>
        <strain evidence="1 2">ATCC 23685</strain>
    </source>
</reference>
<comment type="caution">
    <text evidence="1">The sequence shown here is derived from an EMBL/GenBank/DDBJ whole genome shotgun (WGS) entry which is preliminary data.</text>
</comment>
<sequence length="119" mass="13138">MTENLFDQVMALADTTIRQAMGVSIKVVSDGQVRLVRGVFDDAESLSYAIPGVRIEGTAPTLFVSSDDIPWMQRFDTVLIGDARYFVDRIGPDDAGSRVVYLGVGEPPTNNRRQAFRKV</sequence>
<gene>
    <name evidence="1" type="ORF">EDWATA_01893</name>
</gene>
<accession>D4F565</accession>
<organism evidence="1 2">
    <name type="scientific">Edwardsiella tarda ATCC 23685</name>
    <dbReference type="NCBI Taxonomy" id="500638"/>
    <lineage>
        <taxon>Bacteria</taxon>
        <taxon>Pseudomonadati</taxon>
        <taxon>Pseudomonadota</taxon>
        <taxon>Gammaproteobacteria</taxon>
        <taxon>Enterobacterales</taxon>
        <taxon>Hafniaceae</taxon>
        <taxon>Edwardsiella</taxon>
    </lineage>
</organism>
<protein>
    <submittedName>
        <fullName evidence="1">Phage Head-Tail Attachment</fullName>
    </submittedName>
</protein>
<dbReference type="AlphaFoldDB" id="D4F565"/>
<dbReference type="Proteomes" id="UP000003692">
    <property type="component" value="Unassembled WGS sequence"/>
</dbReference>
<dbReference type="InterPro" id="IPR008018">
    <property type="entry name" value="Phage_tail_attach_FII"/>
</dbReference>
<dbReference type="InterPro" id="IPR053734">
    <property type="entry name" value="Phage_Head-Tail_Connect_sf"/>
</dbReference>
<evidence type="ECO:0000313" key="1">
    <source>
        <dbReference type="EMBL" id="EFE23092.1"/>
    </source>
</evidence>
<dbReference type="EMBL" id="ADGK01000127">
    <property type="protein sequence ID" value="EFE23092.1"/>
    <property type="molecule type" value="Genomic_DNA"/>
</dbReference>